<dbReference type="RefSeq" id="WP_190122337.1">
    <property type="nucleotide sequence ID" value="NZ_BMWG01000003.1"/>
</dbReference>
<keyword evidence="5" id="KW-1185">Reference proteome</keyword>
<proteinExistence type="predicted"/>
<evidence type="ECO:0000256" key="2">
    <source>
        <dbReference type="ARBA" id="ARBA00023315"/>
    </source>
</evidence>
<dbReference type="InterPro" id="IPR013747">
    <property type="entry name" value="ACP_syn_III_C"/>
</dbReference>
<evidence type="ECO:0000313" key="4">
    <source>
        <dbReference type="EMBL" id="GGZ24451.1"/>
    </source>
</evidence>
<evidence type="ECO:0000313" key="5">
    <source>
        <dbReference type="Proteomes" id="UP000630936"/>
    </source>
</evidence>
<dbReference type="GO" id="GO:0016747">
    <property type="term" value="F:acyltransferase activity, transferring groups other than amino-acyl groups"/>
    <property type="evidence" value="ECO:0007669"/>
    <property type="project" value="UniProtKB-ARBA"/>
</dbReference>
<organism evidence="4 5">
    <name type="scientific">Streptomyces inusitatus</name>
    <dbReference type="NCBI Taxonomy" id="68221"/>
    <lineage>
        <taxon>Bacteria</taxon>
        <taxon>Bacillati</taxon>
        <taxon>Actinomycetota</taxon>
        <taxon>Actinomycetes</taxon>
        <taxon>Kitasatosporales</taxon>
        <taxon>Streptomycetaceae</taxon>
        <taxon>Streptomyces</taxon>
    </lineage>
</organism>
<reference evidence="4" key="2">
    <citation type="submission" date="2020-09" db="EMBL/GenBank/DDBJ databases">
        <authorList>
            <person name="Sun Q."/>
            <person name="Ohkuma M."/>
        </authorList>
    </citation>
    <scope>NUCLEOTIDE SEQUENCE</scope>
    <source>
        <strain evidence="4">JCM 4988</strain>
    </source>
</reference>
<dbReference type="GO" id="GO:0044550">
    <property type="term" value="P:secondary metabolite biosynthetic process"/>
    <property type="evidence" value="ECO:0007669"/>
    <property type="project" value="TreeGrafter"/>
</dbReference>
<dbReference type="Proteomes" id="UP000630936">
    <property type="component" value="Unassembled WGS sequence"/>
</dbReference>
<protein>
    <recommendedName>
        <fullName evidence="3">Beta-ketoacyl-[acyl-carrier-protein] synthase III C-terminal domain-containing protein</fullName>
    </recommendedName>
</protein>
<dbReference type="AlphaFoldDB" id="A0A918PVL6"/>
<reference evidence="4" key="1">
    <citation type="journal article" date="2014" name="Int. J. Syst. Evol. Microbiol.">
        <title>Complete genome sequence of Corynebacterium casei LMG S-19264T (=DSM 44701T), isolated from a smear-ripened cheese.</title>
        <authorList>
            <consortium name="US DOE Joint Genome Institute (JGI-PGF)"/>
            <person name="Walter F."/>
            <person name="Albersmeier A."/>
            <person name="Kalinowski J."/>
            <person name="Ruckert C."/>
        </authorList>
    </citation>
    <scope>NUCLEOTIDE SEQUENCE</scope>
    <source>
        <strain evidence="4">JCM 4988</strain>
    </source>
</reference>
<dbReference type="Gene3D" id="3.40.47.10">
    <property type="match status" value="2"/>
</dbReference>
<keyword evidence="1" id="KW-0808">Transferase</keyword>
<evidence type="ECO:0000256" key="1">
    <source>
        <dbReference type="ARBA" id="ARBA00022679"/>
    </source>
</evidence>
<evidence type="ECO:0000259" key="3">
    <source>
        <dbReference type="Pfam" id="PF08541"/>
    </source>
</evidence>
<dbReference type="PANTHER" id="PTHR34069">
    <property type="entry name" value="3-OXOACYL-[ACYL-CARRIER-PROTEIN] SYNTHASE 3"/>
    <property type="match status" value="1"/>
</dbReference>
<dbReference type="Pfam" id="PF08541">
    <property type="entry name" value="ACP_syn_III_C"/>
    <property type="match status" value="1"/>
</dbReference>
<sequence length="348" mass="37318">MKLRAVTSAIPSRKITNTDILELIGEHSADLFTGNLKGAQRKVGNLLNFTGSDTRYWLEADERPIDLLRTAAHSALTRAGLAPEQIDLLIYTGVGRGFLEPGGAYHSAAAIGLRNAHCFDVLDACMSWTRAVQLAESLFRTGQYRSAMIVNAEFAVSRGGAVLPHVFRLKRIEDLESKLPAYTLGEAATATVLTADDAGEPWKFRFISRPDLAPLCNITLDGYEGYCDPSDKLARNGIGVFTSFGIEMHDVGRAEVQAVFDQLDPPVDEVAALVTHASSKRAWQAFADTVGLGPVTHHVFDRIGNVVSASVPAALASAIDSGQLRPGQRAVGLMGSAGMSFGAFTFVL</sequence>
<gene>
    <name evidence="4" type="ORF">GCM10010387_17300</name>
</gene>
<comment type="caution">
    <text evidence="4">The sequence shown here is derived from an EMBL/GenBank/DDBJ whole genome shotgun (WGS) entry which is preliminary data.</text>
</comment>
<dbReference type="SUPFAM" id="SSF53901">
    <property type="entry name" value="Thiolase-like"/>
    <property type="match status" value="1"/>
</dbReference>
<keyword evidence="2" id="KW-0012">Acyltransferase</keyword>
<dbReference type="EMBL" id="BMWG01000003">
    <property type="protein sequence ID" value="GGZ24451.1"/>
    <property type="molecule type" value="Genomic_DNA"/>
</dbReference>
<dbReference type="InterPro" id="IPR016039">
    <property type="entry name" value="Thiolase-like"/>
</dbReference>
<dbReference type="PANTHER" id="PTHR34069:SF2">
    <property type="entry name" value="BETA-KETOACYL-[ACYL-CARRIER-PROTEIN] SYNTHASE III"/>
    <property type="match status" value="1"/>
</dbReference>
<feature type="domain" description="Beta-ketoacyl-[acyl-carrier-protein] synthase III C-terminal" evidence="3">
    <location>
        <begin position="267"/>
        <end position="345"/>
    </location>
</feature>
<name>A0A918PVL6_9ACTN</name>
<accession>A0A918PVL6</accession>